<dbReference type="EMBL" id="CP019475">
    <property type="protein sequence ID" value="UQC79845.1"/>
    <property type="molecule type" value="Genomic_DNA"/>
</dbReference>
<dbReference type="Proteomes" id="UP000830671">
    <property type="component" value="Chromosome 3"/>
</dbReference>
<proteinExistence type="predicted"/>
<keyword evidence="2" id="KW-1185">Reference proteome</keyword>
<sequence>MFPDFDIPSIIQVRYSKHLRFPSSIPGTFHFMRTISQSVKEVSTCASNPMAPNGSMGAAPTPSRYPAAGISSVHLRQIYRFGTTNRGPPTEGRLVQTHSDSTQRRLACGYTRTWKLNIVRHVDTHAQAAYPPFIKDERENKARLRNWPKVKVGMNRRVTSYNGDFFQPKNQLMQVTIFNTALV</sequence>
<reference evidence="1" key="1">
    <citation type="journal article" date="2021" name="Mol. Plant Microbe Interact.">
        <title>Complete Genome Sequence of the Plant-Pathogenic Fungus Colletotrichum lupini.</title>
        <authorList>
            <person name="Baroncelli R."/>
            <person name="Pensec F."/>
            <person name="Da Lio D."/>
            <person name="Boufleur T."/>
            <person name="Vicente I."/>
            <person name="Sarrocco S."/>
            <person name="Picot A."/>
            <person name="Baraldi E."/>
            <person name="Sukno S."/>
            <person name="Thon M."/>
            <person name="Le Floch G."/>
        </authorList>
    </citation>
    <scope>NUCLEOTIDE SEQUENCE</scope>
    <source>
        <strain evidence="1">IMI 504893</strain>
    </source>
</reference>
<dbReference type="RefSeq" id="XP_049141476.1">
    <property type="nucleotide sequence ID" value="XM_049284333.1"/>
</dbReference>
<dbReference type="KEGG" id="clup:CLUP02_05325"/>
<evidence type="ECO:0000313" key="2">
    <source>
        <dbReference type="Proteomes" id="UP000830671"/>
    </source>
</evidence>
<gene>
    <name evidence="1" type="ORF">CLUP02_05325</name>
</gene>
<organism evidence="1 2">
    <name type="scientific">Colletotrichum lupini</name>
    <dbReference type="NCBI Taxonomy" id="145971"/>
    <lineage>
        <taxon>Eukaryota</taxon>
        <taxon>Fungi</taxon>
        <taxon>Dikarya</taxon>
        <taxon>Ascomycota</taxon>
        <taxon>Pezizomycotina</taxon>
        <taxon>Sordariomycetes</taxon>
        <taxon>Hypocreomycetidae</taxon>
        <taxon>Glomerellales</taxon>
        <taxon>Glomerellaceae</taxon>
        <taxon>Colletotrichum</taxon>
        <taxon>Colletotrichum acutatum species complex</taxon>
    </lineage>
</organism>
<evidence type="ECO:0000313" key="1">
    <source>
        <dbReference type="EMBL" id="UQC79845.1"/>
    </source>
</evidence>
<accession>A0A9Q8SMD9</accession>
<dbReference type="GeneID" id="73339343"/>
<dbReference type="AlphaFoldDB" id="A0A9Q8SMD9"/>
<protein>
    <submittedName>
        <fullName evidence="1">Uncharacterized protein</fullName>
    </submittedName>
</protein>
<name>A0A9Q8SMD9_9PEZI</name>